<organism evidence="1">
    <name type="scientific">marine sediment metagenome</name>
    <dbReference type="NCBI Taxonomy" id="412755"/>
    <lineage>
        <taxon>unclassified sequences</taxon>
        <taxon>metagenomes</taxon>
        <taxon>ecological metagenomes</taxon>
    </lineage>
</organism>
<dbReference type="SUPFAM" id="SSF56235">
    <property type="entry name" value="N-terminal nucleophile aminohydrolases (Ntn hydrolases)"/>
    <property type="match status" value="1"/>
</dbReference>
<dbReference type="EMBL" id="BARU01032493">
    <property type="protein sequence ID" value="GAH71720.1"/>
    <property type="molecule type" value="Genomic_DNA"/>
</dbReference>
<name>X1IR40_9ZZZZ</name>
<sequence length="160" mass="17461">VVATQSLVNKSFGLRGLELLNQGISPQEAIDILLSDDEGRDVRQVAILDTQGRVATHTGSKCIKQAGHIAGDNFSVQANMMLSDKVWPAMAESYEKNNNMPLPERIVKSLEAAESVGGDIRGKQSAALLVVAGEPTEEKWEDPKIDLRIEDHTEPLKNMI</sequence>
<dbReference type="PANTHER" id="PTHR39328:SF1">
    <property type="entry name" value="BLL2871 PROTEIN"/>
    <property type="match status" value="1"/>
</dbReference>
<reference evidence="1" key="1">
    <citation type="journal article" date="2014" name="Front. Microbiol.">
        <title>High frequency of phylogenetically diverse reductive dehalogenase-homologous genes in deep subseafloor sedimentary metagenomes.</title>
        <authorList>
            <person name="Kawai M."/>
            <person name="Futagami T."/>
            <person name="Toyoda A."/>
            <person name="Takaki Y."/>
            <person name="Nishi S."/>
            <person name="Hori S."/>
            <person name="Arai W."/>
            <person name="Tsubouchi T."/>
            <person name="Morono Y."/>
            <person name="Uchiyama I."/>
            <person name="Ito T."/>
            <person name="Fujiyama A."/>
            <person name="Inagaki F."/>
            <person name="Takami H."/>
        </authorList>
    </citation>
    <scope>NUCLEOTIDE SEQUENCE</scope>
    <source>
        <strain evidence="1">Expedition CK06-06</strain>
    </source>
</reference>
<comment type="caution">
    <text evidence="1">The sequence shown here is derived from an EMBL/GenBank/DDBJ whole genome shotgun (WGS) entry which is preliminary data.</text>
</comment>
<protein>
    <recommendedName>
        <fullName evidence="2">DUF1028 domain-containing protein</fullName>
    </recommendedName>
</protein>
<proteinExistence type="predicted"/>
<accession>X1IR40</accession>
<dbReference type="InterPro" id="IPR010430">
    <property type="entry name" value="DUF1028"/>
</dbReference>
<evidence type="ECO:0000313" key="1">
    <source>
        <dbReference type="EMBL" id="GAH71720.1"/>
    </source>
</evidence>
<evidence type="ECO:0008006" key="2">
    <source>
        <dbReference type="Google" id="ProtNLM"/>
    </source>
</evidence>
<dbReference type="PANTHER" id="PTHR39328">
    <property type="entry name" value="BLL2871 PROTEIN"/>
    <property type="match status" value="1"/>
</dbReference>
<gene>
    <name evidence="1" type="ORF">S03H2_51239</name>
</gene>
<feature type="non-terminal residue" evidence="1">
    <location>
        <position position="1"/>
    </location>
</feature>
<dbReference type="Pfam" id="PF06267">
    <property type="entry name" value="DUF1028"/>
    <property type="match status" value="1"/>
</dbReference>
<dbReference type="Gene3D" id="3.60.20.10">
    <property type="entry name" value="Glutamine Phosphoribosylpyrophosphate, subunit 1, domain 1"/>
    <property type="match status" value="1"/>
</dbReference>
<dbReference type="InterPro" id="IPR029055">
    <property type="entry name" value="Ntn_hydrolases_N"/>
</dbReference>
<dbReference type="AlphaFoldDB" id="X1IR40"/>